<evidence type="ECO:0000313" key="6">
    <source>
        <dbReference type="EMBL" id="PIK57816.1"/>
    </source>
</evidence>
<comment type="caution">
    <text evidence="6">The sequence shown here is derived from an EMBL/GenBank/DDBJ whole genome shotgun (WGS) entry which is preliminary data.</text>
</comment>
<dbReference type="PRINTS" id="PR00385">
    <property type="entry name" value="P450"/>
</dbReference>
<dbReference type="GO" id="GO:0020037">
    <property type="term" value="F:heme binding"/>
    <property type="evidence" value="ECO:0007669"/>
    <property type="project" value="InterPro"/>
</dbReference>
<dbReference type="EMBL" id="MRZV01000131">
    <property type="protein sequence ID" value="PIK57816.1"/>
    <property type="molecule type" value="Genomic_DNA"/>
</dbReference>
<dbReference type="PANTHER" id="PTHR24300">
    <property type="entry name" value="CYTOCHROME P450 508A4-RELATED"/>
    <property type="match status" value="1"/>
</dbReference>
<dbReference type="InterPro" id="IPR001128">
    <property type="entry name" value="Cyt_P450"/>
</dbReference>
<proteinExistence type="inferred from homology"/>
<keyword evidence="2 4" id="KW-0479">Metal-binding</keyword>
<evidence type="ECO:0000256" key="2">
    <source>
        <dbReference type="ARBA" id="ARBA00022723"/>
    </source>
</evidence>
<dbReference type="PRINTS" id="PR00463">
    <property type="entry name" value="EP450I"/>
</dbReference>
<keyword evidence="5" id="KW-0560">Oxidoreductase</keyword>
<dbReference type="PROSITE" id="PS00086">
    <property type="entry name" value="CYTOCHROME_P450"/>
    <property type="match status" value="1"/>
</dbReference>
<dbReference type="Pfam" id="PF00067">
    <property type="entry name" value="p450"/>
    <property type="match status" value="1"/>
</dbReference>
<keyword evidence="7" id="KW-1185">Reference proteome</keyword>
<dbReference type="Gene3D" id="1.10.630.10">
    <property type="entry name" value="Cytochrome P450"/>
    <property type="match status" value="1"/>
</dbReference>
<accession>A0A2G8LC22</accession>
<dbReference type="InterPro" id="IPR050182">
    <property type="entry name" value="Cytochrome_P450_fam2"/>
</dbReference>
<dbReference type="GO" id="GO:0005506">
    <property type="term" value="F:iron ion binding"/>
    <property type="evidence" value="ECO:0007669"/>
    <property type="project" value="InterPro"/>
</dbReference>
<keyword evidence="5" id="KW-0503">Monooxygenase</keyword>
<dbReference type="SUPFAM" id="SSF48264">
    <property type="entry name" value="Cytochrome P450"/>
    <property type="match status" value="1"/>
</dbReference>
<gene>
    <name evidence="6" type="ORF">BSL78_05275</name>
</gene>
<feature type="binding site" description="axial binding residue" evidence="4">
    <location>
        <position position="380"/>
    </location>
    <ligand>
        <name>heme</name>
        <dbReference type="ChEBI" id="CHEBI:30413"/>
    </ligand>
    <ligandPart>
        <name>Fe</name>
        <dbReference type="ChEBI" id="CHEBI:18248"/>
    </ligandPart>
</feature>
<dbReference type="InterPro" id="IPR036396">
    <property type="entry name" value="Cyt_P450_sf"/>
</dbReference>
<dbReference type="Proteomes" id="UP000230750">
    <property type="component" value="Unassembled WGS sequence"/>
</dbReference>
<dbReference type="InterPro" id="IPR017972">
    <property type="entry name" value="Cyt_P450_CS"/>
</dbReference>
<evidence type="ECO:0000256" key="1">
    <source>
        <dbReference type="ARBA" id="ARBA00010617"/>
    </source>
</evidence>
<dbReference type="PANTHER" id="PTHR24300:SF417">
    <property type="entry name" value="CYTOCHROME P450 508B1-RELATED"/>
    <property type="match status" value="1"/>
</dbReference>
<evidence type="ECO:0000256" key="4">
    <source>
        <dbReference type="PIRSR" id="PIRSR602401-1"/>
    </source>
</evidence>
<comment type="cofactor">
    <cofactor evidence="4">
        <name>heme</name>
        <dbReference type="ChEBI" id="CHEBI:30413"/>
    </cofactor>
</comment>
<evidence type="ECO:0000313" key="7">
    <source>
        <dbReference type="Proteomes" id="UP000230750"/>
    </source>
</evidence>
<keyword evidence="4 5" id="KW-0349">Heme</keyword>
<dbReference type="GO" id="GO:0016705">
    <property type="term" value="F:oxidoreductase activity, acting on paired donors, with incorporation or reduction of molecular oxygen"/>
    <property type="evidence" value="ECO:0007669"/>
    <property type="project" value="InterPro"/>
</dbReference>
<organism evidence="6 7">
    <name type="scientific">Stichopus japonicus</name>
    <name type="common">Sea cucumber</name>
    <dbReference type="NCBI Taxonomy" id="307972"/>
    <lineage>
        <taxon>Eukaryota</taxon>
        <taxon>Metazoa</taxon>
        <taxon>Echinodermata</taxon>
        <taxon>Eleutherozoa</taxon>
        <taxon>Echinozoa</taxon>
        <taxon>Holothuroidea</taxon>
        <taxon>Aspidochirotacea</taxon>
        <taxon>Aspidochirotida</taxon>
        <taxon>Stichopodidae</taxon>
        <taxon>Apostichopus</taxon>
    </lineage>
</organism>
<dbReference type="AlphaFoldDB" id="A0A2G8LC22"/>
<sequence>MIATRILTDIGPVKCLILNDIQTINEAFSLRSEEFGARPAILGNATGMGNIGLVLLQSGAYHKQEKKKAMSLLRGLGAGSDKFDETMQPYIQRIMSLIGDSPRKINLRNLCSAAMTDIIGGITFGDSFCNERSETCQKIRKLISNNFQNNPALILVGKHLPLKLKQLLDNFTDMESNISKMGGLLHGMIKSLHHKEEQNQDILNSFVFRYVEEYASSHDGQSLYGNQKEESQLVGLIIDFFQAGCETTAVNLEWLMLLLAANPDVQQKAQQELASVFGKDPPTLKERRKLKYITALIAEGLRIRPPAPLGAPHSTTRDVKFHGYTIPGGTPVLGYYISAHHNPNDFPDPHQFKPERFLNNDSDERRSKRVISFGIGPRSCAGEQLARSIMESLIIHILHQYNLSGKDGEEVDLSFKAGINLVPNENEVFICPREAIKPL</sequence>
<dbReference type="OrthoDB" id="2789670at2759"/>
<dbReference type="InterPro" id="IPR002401">
    <property type="entry name" value="Cyt_P450_E_grp-I"/>
</dbReference>
<name>A0A2G8LC22_STIJA</name>
<protein>
    <submittedName>
        <fullName evidence="6">Putative cytochrome P450 2J6-like</fullName>
    </submittedName>
</protein>
<dbReference type="GO" id="GO:0004497">
    <property type="term" value="F:monooxygenase activity"/>
    <property type="evidence" value="ECO:0007669"/>
    <property type="project" value="UniProtKB-KW"/>
</dbReference>
<dbReference type="STRING" id="307972.A0A2G8LC22"/>
<reference evidence="6 7" key="1">
    <citation type="journal article" date="2017" name="PLoS Biol.">
        <title>The sea cucumber genome provides insights into morphological evolution and visceral regeneration.</title>
        <authorList>
            <person name="Zhang X."/>
            <person name="Sun L."/>
            <person name="Yuan J."/>
            <person name="Sun Y."/>
            <person name="Gao Y."/>
            <person name="Zhang L."/>
            <person name="Li S."/>
            <person name="Dai H."/>
            <person name="Hamel J.F."/>
            <person name="Liu C."/>
            <person name="Yu Y."/>
            <person name="Liu S."/>
            <person name="Lin W."/>
            <person name="Guo K."/>
            <person name="Jin S."/>
            <person name="Xu P."/>
            <person name="Storey K.B."/>
            <person name="Huan P."/>
            <person name="Zhang T."/>
            <person name="Zhou Y."/>
            <person name="Zhang J."/>
            <person name="Lin C."/>
            <person name="Li X."/>
            <person name="Xing L."/>
            <person name="Huo D."/>
            <person name="Sun M."/>
            <person name="Wang L."/>
            <person name="Mercier A."/>
            <person name="Li F."/>
            <person name="Yang H."/>
            <person name="Xiang J."/>
        </authorList>
    </citation>
    <scope>NUCLEOTIDE SEQUENCE [LARGE SCALE GENOMIC DNA]</scope>
    <source>
        <strain evidence="6">Shaxun</strain>
        <tissue evidence="6">Muscle</tissue>
    </source>
</reference>
<comment type="similarity">
    <text evidence="1 5">Belongs to the cytochrome P450 family.</text>
</comment>
<evidence type="ECO:0000256" key="3">
    <source>
        <dbReference type="ARBA" id="ARBA00023004"/>
    </source>
</evidence>
<keyword evidence="3 4" id="KW-0408">Iron</keyword>
<evidence type="ECO:0000256" key="5">
    <source>
        <dbReference type="RuleBase" id="RU000461"/>
    </source>
</evidence>